<feature type="compositionally biased region" description="Basic and acidic residues" evidence="1">
    <location>
        <begin position="43"/>
        <end position="52"/>
    </location>
</feature>
<feature type="region of interest" description="Disordered" evidence="1">
    <location>
        <begin position="21"/>
        <end position="52"/>
    </location>
</feature>
<gene>
    <name evidence="2" type="ORF">GALL_387580</name>
</gene>
<comment type="caution">
    <text evidence="2">The sequence shown here is derived from an EMBL/GenBank/DDBJ whole genome shotgun (WGS) entry which is preliminary data.</text>
</comment>
<reference evidence="2" key="1">
    <citation type="submission" date="2016-10" db="EMBL/GenBank/DDBJ databases">
        <title>Sequence of Gallionella enrichment culture.</title>
        <authorList>
            <person name="Poehlein A."/>
            <person name="Muehling M."/>
            <person name="Daniel R."/>
        </authorList>
    </citation>
    <scope>NUCLEOTIDE SEQUENCE</scope>
</reference>
<name>A0A1J5QUD6_9ZZZZ</name>
<evidence type="ECO:0000256" key="1">
    <source>
        <dbReference type="SAM" id="MobiDB-lite"/>
    </source>
</evidence>
<proteinExistence type="predicted"/>
<accession>A0A1J5QUD6</accession>
<dbReference type="AlphaFoldDB" id="A0A1J5QUD6"/>
<evidence type="ECO:0000313" key="2">
    <source>
        <dbReference type="EMBL" id="OIQ79509.1"/>
    </source>
</evidence>
<organism evidence="2">
    <name type="scientific">mine drainage metagenome</name>
    <dbReference type="NCBI Taxonomy" id="410659"/>
    <lineage>
        <taxon>unclassified sequences</taxon>
        <taxon>metagenomes</taxon>
        <taxon>ecological metagenomes</taxon>
    </lineage>
</organism>
<dbReference type="EMBL" id="MLJW01001202">
    <property type="protein sequence ID" value="OIQ79509.1"/>
    <property type="molecule type" value="Genomic_DNA"/>
</dbReference>
<sequence>MIVGAIENPVTNITAANAGRLATTKNSETPTARSATPSANRFHRGESQWRSP</sequence>
<protein>
    <submittedName>
        <fullName evidence="2">Uncharacterized protein</fullName>
    </submittedName>
</protein>
<feature type="compositionally biased region" description="Polar residues" evidence="1">
    <location>
        <begin position="23"/>
        <end position="39"/>
    </location>
</feature>